<evidence type="ECO:0000256" key="3">
    <source>
        <dbReference type="ARBA" id="ARBA00022553"/>
    </source>
</evidence>
<dbReference type="EMBL" id="VJZC01000822">
    <property type="protein sequence ID" value="MPY64500.1"/>
    <property type="molecule type" value="Genomic_DNA"/>
</dbReference>
<feature type="domain" description="Carrier" evidence="10">
    <location>
        <begin position="1114"/>
        <end position="1149"/>
    </location>
</feature>
<dbReference type="Gene3D" id="1.10.1200.10">
    <property type="entry name" value="ACP-like"/>
    <property type="match status" value="1"/>
</dbReference>
<evidence type="ECO:0000256" key="8">
    <source>
        <dbReference type="PROSITE-ProRule" id="PRU01363"/>
    </source>
</evidence>
<dbReference type="InterPro" id="IPR016035">
    <property type="entry name" value="Acyl_Trfase/lysoPLipase"/>
</dbReference>
<keyword evidence="7" id="KW-0012">Acyltransferase</keyword>
<protein>
    <submittedName>
        <fullName evidence="12">SDR family NAD(P)-dependent oxidoreductase</fullName>
    </submittedName>
</protein>
<dbReference type="PROSITE" id="PS52019">
    <property type="entry name" value="PKS_MFAS_DH"/>
    <property type="match status" value="1"/>
</dbReference>
<proteinExistence type="predicted"/>
<gene>
    <name evidence="12" type="ORF">FNH08_47320</name>
</gene>
<dbReference type="InterPro" id="IPR009081">
    <property type="entry name" value="PP-bd_ACP"/>
</dbReference>
<dbReference type="InterPro" id="IPR036736">
    <property type="entry name" value="ACP-like_sf"/>
</dbReference>
<evidence type="ECO:0000256" key="1">
    <source>
        <dbReference type="ARBA" id="ARBA00004792"/>
    </source>
</evidence>
<evidence type="ECO:0000256" key="5">
    <source>
        <dbReference type="ARBA" id="ARBA00023194"/>
    </source>
</evidence>
<dbReference type="SUPFAM" id="SSF55048">
    <property type="entry name" value="Probable ACP-binding domain of malonyl-CoA ACP transacylase"/>
    <property type="match status" value="1"/>
</dbReference>
<dbReference type="InterPro" id="IPR042104">
    <property type="entry name" value="PKS_dehydratase_sf"/>
</dbReference>
<evidence type="ECO:0000259" key="11">
    <source>
        <dbReference type="PROSITE" id="PS52019"/>
    </source>
</evidence>
<dbReference type="OrthoDB" id="9778690at2"/>
<dbReference type="Pfam" id="PF08659">
    <property type="entry name" value="KR"/>
    <property type="match status" value="1"/>
</dbReference>
<comment type="pathway">
    <text evidence="1">Antibiotic biosynthesis.</text>
</comment>
<sequence>PGLLRHTATDTPTAFLFSGQGAQRLGMGHELYGTQPVFAAALDEVLALLPPGVRDAMWGTEESALHHTGTAQPALFALEVALFRLLESWGVRPDFVAGHSVGEVAAAHVAGVLSLADACALVTARASLMEDLPEGGAMTAVRASEERVRPYLTADIAVAAVNGPASVVLSGPADAVAEAAARLAADGHRTTALRVSHAFHSPLMDPMLAAFEQALTGITFHPPRIPVVSNLTGALATPDDLCDPGYWVRHVRETVRFADGISTLADQGVRTFLELGPDGVLTGLVPESAPEDCVALAVLRKDAPETTGLTTALAALHTTGARVDWSGYFAGTPAHQLELPTYAFQRRRYWPAAGVGGAGDLSAVGLAPAEHGLLGAAVSLADSDGALLSGRISLATHRWLADHRIDGRVLLPGAAFVELALRAGDEFGCDRVAELALPVPLELPEHSAVQIQTFVGGPDSSGHRPVTIYARRDGQDDHPWTLHATGRISPSAQTETPPALDTTQWPPAGAQPVPLDGGYDTLGEHGLAYGPAFRGLRSLWHRDGELYAEAELPAGNSTAGFALHPVLLDALLHAVAHGGDGRLSVPFAWEGVGLYATGATKVRARIVPQGEDTVAIDVTDPTGAPVLTVEALTTRPLDASRPGPTGAAGTLYRVDWIPAPETAPYEGPVALLAGPDDAPAAQEIKDALGGTTSAAVRLYTDLTELADTAPLPDVVLAPLMAGPAETDPVTELHTLTTRVLDVVRRWRHDERLRAARLVVTLSDDRPATAAVRGLLRAAESEHPGSIGLLVLGTEPVNGARLRRALGCGEREIALADGRVTVPRLARAVQSGGAVDAVVEWSGPGAVVVTGGTGGLGAVVARHLVRVHGVRELLLLSRRGADAPGVGELLVELGELGAEAEVVACDVSDRGALAGVLAGRSVRGVVHAAGVLDDCLVDTLTPERLHAVLAAKADAAWHLHELLPDVETFVLVSSAAGTFGPVGQTAYAAANAYLDALATHRRVQGLRAVSLAWGPWQLDGAGMATERPTTAHDESELIHPVSAEEGLNLFDAALACGADVVLPVPLDLRAARSRSEVPVLLRGLVRPRRRTASSGTGASDLVRRLAPLDEVERGEVLLDVVRVQVALVLGHESPVGLDDARSFRDLGFDS</sequence>
<keyword evidence="2" id="KW-0596">Phosphopantetheine</keyword>
<keyword evidence="6" id="KW-0511">Multifunctional enzyme</keyword>
<evidence type="ECO:0000256" key="2">
    <source>
        <dbReference type="ARBA" id="ARBA00022450"/>
    </source>
</evidence>
<dbReference type="InterPro" id="IPR050091">
    <property type="entry name" value="PKS_NRPS_Biosynth_Enz"/>
</dbReference>
<dbReference type="Gene3D" id="3.10.129.110">
    <property type="entry name" value="Polyketide synthase dehydratase"/>
    <property type="match status" value="1"/>
</dbReference>
<feature type="region of interest" description="N-terminal hotdog fold" evidence="8">
    <location>
        <begin position="371"/>
        <end position="495"/>
    </location>
</feature>
<keyword evidence="3" id="KW-0597">Phosphoprotein</keyword>
<organism evidence="12 13">
    <name type="scientific">Streptomyces spongiae</name>
    <dbReference type="NCBI Taxonomy" id="565072"/>
    <lineage>
        <taxon>Bacteria</taxon>
        <taxon>Bacillati</taxon>
        <taxon>Actinomycetota</taxon>
        <taxon>Actinomycetes</taxon>
        <taxon>Kitasatosporales</taxon>
        <taxon>Streptomycetaceae</taxon>
        <taxon>Streptomyces</taxon>
    </lineage>
</organism>
<dbReference type="Proteomes" id="UP000400924">
    <property type="component" value="Unassembled WGS sequence"/>
</dbReference>
<reference evidence="12 13" key="1">
    <citation type="submission" date="2019-07" db="EMBL/GenBank/DDBJ databases">
        <title>New species of Amycolatopsis and Streptomyces.</title>
        <authorList>
            <person name="Duangmal K."/>
            <person name="Teo W.F.A."/>
            <person name="Lipun K."/>
        </authorList>
    </citation>
    <scope>NUCLEOTIDE SEQUENCE [LARGE SCALE GENOMIC DNA]</scope>
    <source>
        <strain evidence="12 13">NBRC 106415</strain>
    </source>
</reference>
<feature type="region of interest" description="C-terminal hotdog fold" evidence="8">
    <location>
        <begin position="510"/>
        <end position="643"/>
    </location>
</feature>
<dbReference type="InterPro" id="IPR001227">
    <property type="entry name" value="Ac_transferase_dom_sf"/>
</dbReference>
<feature type="non-terminal residue" evidence="12">
    <location>
        <position position="1149"/>
    </location>
</feature>
<dbReference type="GO" id="GO:0004312">
    <property type="term" value="F:fatty acid synthase activity"/>
    <property type="evidence" value="ECO:0007669"/>
    <property type="project" value="TreeGrafter"/>
</dbReference>
<dbReference type="FunFam" id="3.40.366.10:FF:000002">
    <property type="entry name" value="Probable polyketide synthase 2"/>
    <property type="match status" value="1"/>
</dbReference>
<feature type="compositionally biased region" description="Polar residues" evidence="9">
    <location>
        <begin position="488"/>
        <end position="505"/>
    </location>
</feature>
<dbReference type="PANTHER" id="PTHR43775">
    <property type="entry name" value="FATTY ACID SYNTHASE"/>
    <property type="match status" value="1"/>
</dbReference>
<dbReference type="InterPro" id="IPR049552">
    <property type="entry name" value="PKS_DH_N"/>
</dbReference>
<dbReference type="InterPro" id="IPR014043">
    <property type="entry name" value="Acyl_transferase_dom"/>
</dbReference>
<dbReference type="InterPro" id="IPR016036">
    <property type="entry name" value="Malonyl_transacylase_ACP-bd"/>
</dbReference>
<feature type="region of interest" description="Disordered" evidence="9">
    <location>
        <begin position="488"/>
        <end position="509"/>
    </location>
</feature>
<dbReference type="Pfam" id="PF21089">
    <property type="entry name" value="PKS_DH_N"/>
    <property type="match status" value="1"/>
</dbReference>
<dbReference type="SUPFAM" id="SSF51735">
    <property type="entry name" value="NAD(P)-binding Rossmann-fold domains"/>
    <property type="match status" value="2"/>
</dbReference>
<evidence type="ECO:0000256" key="9">
    <source>
        <dbReference type="SAM" id="MobiDB-lite"/>
    </source>
</evidence>
<evidence type="ECO:0000256" key="4">
    <source>
        <dbReference type="ARBA" id="ARBA00022679"/>
    </source>
</evidence>
<evidence type="ECO:0000256" key="7">
    <source>
        <dbReference type="ARBA" id="ARBA00023315"/>
    </source>
</evidence>
<dbReference type="CDD" id="cd08956">
    <property type="entry name" value="KR_3_FAS_SDR_x"/>
    <property type="match status" value="1"/>
</dbReference>
<dbReference type="SMART" id="SM00822">
    <property type="entry name" value="PKS_KR"/>
    <property type="match status" value="1"/>
</dbReference>
<keyword evidence="13" id="KW-1185">Reference proteome</keyword>
<feature type="domain" description="PKS/mFAS DH" evidence="11">
    <location>
        <begin position="371"/>
        <end position="643"/>
    </location>
</feature>
<keyword evidence="5" id="KW-0045">Antibiotic biosynthesis</keyword>
<dbReference type="SMART" id="SM00827">
    <property type="entry name" value="PKS_AT"/>
    <property type="match status" value="1"/>
</dbReference>
<dbReference type="InterPro" id="IPR036291">
    <property type="entry name" value="NAD(P)-bd_dom_sf"/>
</dbReference>
<dbReference type="InterPro" id="IPR013968">
    <property type="entry name" value="PKS_KR"/>
</dbReference>
<dbReference type="GO" id="GO:0017000">
    <property type="term" value="P:antibiotic biosynthetic process"/>
    <property type="evidence" value="ECO:0007669"/>
    <property type="project" value="UniProtKB-KW"/>
</dbReference>
<dbReference type="InterPro" id="IPR057326">
    <property type="entry name" value="KR_dom"/>
</dbReference>
<name>A0A5N8XYQ3_9ACTN</name>
<accession>A0A5N8XYQ3</accession>
<dbReference type="PROSITE" id="PS50075">
    <property type="entry name" value="CARRIER"/>
    <property type="match status" value="1"/>
</dbReference>
<dbReference type="Gene3D" id="3.30.70.3290">
    <property type="match status" value="1"/>
</dbReference>
<evidence type="ECO:0000256" key="6">
    <source>
        <dbReference type="ARBA" id="ARBA00023268"/>
    </source>
</evidence>
<dbReference type="SMART" id="SM00826">
    <property type="entry name" value="PKS_DH"/>
    <property type="match status" value="1"/>
</dbReference>
<dbReference type="Pfam" id="PF00698">
    <property type="entry name" value="Acyl_transf_1"/>
    <property type="match status" value="1"/>
</dbReference>
<dbReference type="SUPFAM" id="SSF52151">
    <property type="entry name" value="FabD/lysophospholipase-like"/>
    <property type="match status" value="1"/>
</dbReference>
<dbReference type="Pfam" id="PF14765">
    <property type="entry name" value="PS-DH"/>
    <property type="match status" value="1"/>
</dbReference>
<evidence type="ECO:0000313" key="13">
    <source>
        <dbReference type="Proteomes" id="UP000400924"/>
    </source>
</evidence>
<dbReference type="PANTHER" id="PTHR43775:SF51">
    <property type="entry name" value="INACTIVE PHENOLPHTHIOCEROL SYNTHESIS POLYKETIDE SYNTHASE TYPE I PKS1-RELATED"/>
    <property type="match status" value="1"/>
</dbReference>
<evidence type="ECO:0000313" key="12">
    <source>
        <dbReference type="EMBL" id="MPY64500.1"/>
    </source>
</evidence>
<feature type="active site" description="Proton donor; for dehydratase activity" evidence="8">
    <location>
        <position position="569"/>
    </location>
</feature>
<keyword evidence="4" id="KW-0808">Transferase</keyword>
<dbReference type="RefSeq" id="WP_152778083.1">
    <property type="nucleotide sequence ID" value="NZ_VJZC01000822.1"/>
</dbReference>
<dbReference type="Gene3D" id="3.40.366.10">
    <property type="entry name" value="Malonyl-Coenzyme A Acyl Carrier Protein, domain 2"/>
    <property type="match status" value="1"/>
</dbReference>
<dbReference type="InterPro" id="IPR020807">
    <property type="entry name" value="PKS_DH"/>
</dbReference>
<dbReference type="AlphaFoldDB" id="A0A5N8XYQ3"/>
<comment type="caution">
    <text evidence="12">The sequence shown here is derived from an EMBL/GenBank/DDBJ whole genome shotgun (WGS) entry which is preliminary data.</text>
</comment>
<evidence type="ECO:0000259" key="10">
    <source>
        <dbReference type="PROSITE" id="PS50075"/>
    </source>
</evidence>
<feature type="active site" description="Proton acceptor; for dehydratase activity" evidence="8">
    <location>
        <position position="403"/>
    </location>
</feature>
<dbReference type="GO" id="GO:0006633">
    <property type="term" value="P:fatty acid biosynthetic process"/>
    <property type="evidence" value="ECO:0007669"/>
    <property type="project" value="TreeGrafter"/>
</dbReference>
<dbReference type="InterPro" id="IPR049900">
    <property type="entry name" value="PKS_mFAS_DH"/>
</dbReference>
<feature type="non-terminal residue" evidence="12">
    <location>
        <position position="1"/>
    </location>
</feature>
<dbReference type="InterPro" id="IPR049551">
    <property type="entry name" value="PKS_DH_C"/>
</dbReference>
<dbReference type="Gene3D" id="3.40.50.720">
    <property type="entry name" value="NAD(P)-binding Rossmann-like Domain"/>
    <property type="match status" value="1"/>
</dbReference>